<accession>A0AAD8BYV4</accession>
<gene>
    <name evidence="1" type="ORF">Bpfe_007437</name>
</gene>
<reference evidence="1" key="1">
    <citation type="journal article" date="2023" name="PLoS Negl. Trop. Dis.">
        <title>A genome sequence for Biomphalaria pfeifferi, the major vector snail for the human-infecting parasite Schistosoma mansoni.</title>
        <authorList>
            <person name="Bu L."/>
            <person name="Lu L."/>
            <person name="Laidemitt M.R."/>
            <person name="Zhang S.M."/>
            <person name="Mutuku M."/>
            <person name="Mkoji G."/>
            <person name="Steinauer M."/>
            <person name="Loker E.S."/>
        </authorList>
    </citation>
    <scope>NUCLEOTIDE SEQUENCE</scope>
    <source>
        <strain evidence="1">KasaAsao</strain>
    </source>
</reference>
<organism evidence="1 2">
    <name type="scientific">Biomphalaria pfeifferi</name>
    <name type="common">Bloodfluke planorb</name>
    <name type="synonym">Freshwater snail</name>
    <dbReference type="NCBI Taxonomy" id="112525"/>
    <lineage>
        <taxon>Eukaryota</taxon>
        <taxon>Metazoa</taxon>
        <taxon>Spiralia</taxon>
        <taxon>Lophotrochozoa</taxon>
        <taxon>Mollusca</taxon>
        <taxon>Gastropoda</taxon>
        <taxon>Heterobranchia</taxon>
        <taxon>Euthyneura</taxon>
        <taxon>Panpulmonata</taxon>
        <taxon>Hygrophila</taxon>
        <taxon>Lymnaeoidea</taxon>
        <taxon>Planorbidae</taxon>
        <taxon>Biomphalaria</taxon>
    </lineage>
</organism>
<dbReference type="EMBL" id="JASAOG010000022">
    <property type="protein sequence ID" value="KAK0063241.1"/>
    <property type="molecule type" value="Genomic_DNA"/>
</dbReference>
<name>A0AAD8BYV4_BIOPF</name>
<protein>
    <submittedName>
        <fullName evidence="1">Uncharacterized protein</fullName>
    </submittedName>
</protein>
<comment type="caution">
    <text evidence="1">The sequence shown here is derived from an EMBL/GenBank/DDBJ whole genome shotgun (WGS) entry which is preliminary data.</text>
</comment>
<keyword evidence="2" id="KW-1185">Reference proteome</keyword>
<dbReference type="AlphaFoldDB" id="A0AAD8BYV4"/>
<evidence type="ECO:0000313" key="2">
    <source>
        <dbReference type="Proteomes" id="UP001233172"/>
    </source>
</evidence>
<dbReference type="Proteomes" id="UP001233172">
    <property type="component" value="Unassembled WGS sequence"/>
</dbReference>
<sequence>MDDSERMKIEAKSASPHNMDLEEVVGMFSTEIKSPAVFYVSWKVLSKKKKTVAYLDSLIESALKESVECAIGIERITRQDNKMWCELILRRRNKRPETVKKRGNRLRTFLEQMTLTGLAQRGKM</sequence>
<evidence type="ECO:0000313" key="1">
    <source>
        <dbReference type="EMBL" id="KAK0063241.1"/>
    </source>
</evidence>
<proteinExistence type="predicted"/>
<reference evidence="1" key="2">
    <citation type="submission" date="2023-04" db="EMBL/GenBank/DDBJ databases">
        <authorList>
            <person name="Bu L."/>
            <person name="Lu L."/>
            <person name="Laidemitt M.R."/>
            <person name="Zhang S.M."/>
            <person name="Mutuku M."/>
            <person name="Mkoji G."/>
            <person name="Steinauer M."/>
            <person name="Loker E.S."/>
        </authorList>
    </citation>
    <scope>NUCLEOTIDE SEQUENCE</scope>
    <source>
        <strain evidence="1">KasaAsao</strain>
        <tissue evidence="1">Whole Snail</tissue>
    </source>
</reference>